<dbReference type="GO" id="GO:0015937">
    <property type="term" value="P:coenzyme A biosynthetic process"/>
    <property type="evidence" value="ECO:0007669"/>
    <property type="project" value="UniProtKB-UniRule"/>
</dbReference>
<evidence type="ECO:0000313" key="4">
    <source>
        <dbReference type="EMBL" id="ADV34090.1"/>
    </source>
</evidence>
<gene>
    <name evidence="4" type="primary">coaE</name>
    <name evidence="4" type="ordered locus">MfeM64YM_0080</name>
</gene>
<evidence type="ECO:0000313" key="5">
    <source>
        <dbReference type="Proteomes" id="UP000007473"/>
    </source>
</evidence>
<keyword evidence="2" id="KW-0067">ATP-binding</keyword>
<dbReference type="GO" id="GO:0005524">
    <property type="term" value="F:ATP binding"/>
    <property type="evidence" value="ECO:0007669"/>
    <property type="project" value="UniProtKB-KW"/>
</dbReference>
<sequence length="190" mass="22171">MIALIGQIAVGKSTFLENFKKLGLKTFNCDEFINREYQKNGKIYHKINQELGDFLNDKNGISKEKIKLWIDQKAHNLGELEKIIYPLIFEEIKDGNFFIVEIPNLLPKNFKFISLFSAVLCLETSQKNRLKNFKKRNVDKTKIKAIDEKNNPFSIKNQLFGSIPIVDFYGHNFTNNENILDFLKLLFFIS</sequence>
<dbReference type="NCBIfam" id="TIGR00152">
    <property type="entry name" value="dephospho-CoA kinase"/>
    <property type="match status" value="1"/>
</dbReference>
<dbReference type="GO" id="GO:0005737">
    <property type="term" value="C:cytoplasm"/>
    <property type="evidence" value="ECO:0007669"/>
    <property type="project" value="UniProtKB-UniRule"/>
</dbReference>
<dbReference type="RefSeq" id="WP_013526637.1">
    <property type="nucleotide sequence ID" value="NC_014921.1"/>
</dbReference>
<dbReference type="AlphaFoldDB" id="A0AB32XAI7"/>
<dbReference type="SUPFAM" id="SSF52540">
    <property type="entry name" value="P-loop containing nucleoside triphosphate hydrolases"/>
    <property type="match status" value="1"/>
</dbReference>
<evidence type="ECO:0000256" key="1">
    <source>
        <dbReference type="ARBA" id="ARBA00022741"/>
    </source>
</evidence>
<protein>
    <recommendedName>
        <fullName evidence="3">Dephospho-CoA kinase</fullName>
        <ecNumber evidence="3">2.7.1.24</ecNumber>
    </recommendedName>
</protein>
<keyword evidence="4" id="KW-0418">Kinase</keyword>
<dbReference type="PROSITE" id="PS51219">
    <property type="entry name" value="DPCK"/>
    <property type="match status" value="1"/>
</dbReference>
<dbReference type="KEGG" id="mfm:MfeM64YM_0080"/>
<evidence type="ECO:0000256" key="3">
    <source>
        <dbReference type="NCBIfam" id="TIGR00152"/>
    </source>
</evidence>
<name>A0AB32XAI7_MYCFM</name>
<keyword evidence="4" id="KW-0808">Transferase</keyword>
<keyword evidence="1" id="KW-0547">Nucleotide-binding</keyword>
<dbReference type="EC" id="2.7.1.24" evidence="3"/>
<evidence type="ECO:0000256" key="2">
    <source>
        <dbReference type="ARBA" id="ARBA00022840"/>
    </source>
</evidence>
<proteinExistence type="predicted"/>
<dbReference type="EMBL" id="CP002458">
    <property type="protein sequence ID" value="ADV34090.1"/>
    <property type="molecule type" value="Genomic_DNA"/>
</dbReference>
<dbReference type="InterPro" id="IPR027417">
    <property type="entry name" value="P-loop_NTPase"/>
</dbReference>
<dbReference type="Pfam" id="PF01121">
    <property type="entry name" value="CoaE"/>
    <property type="match status" value="1"/>
</dbReference>
<dbReference type="Gene3D" id="3.40.50.300">
    <property type="entry name" value="P-loop containing nucleotide triphosphate hydrolases"/>
    <property type="match status" value="1"/>
</dbReference>
<dbReference type="GO" id="GO:0004140">
    <property type="term" value="F:dephospho-CoA kinase activity"/>
    <property type="evidence" value="ECO:0007669"/>
    <property type="project" value="UniProtKB-UniRule"/>
</dbReference>
<organism evidence="4 5">
    <name type="scientific">Mycoplasmopsis fermentans (strain M64)</name>
    <name type="common">Mycoplasma fermentans</name>
    <dbReference type="NCBI Taxonomy" id="943945"/>
    <lineage>
        <taxon>Bacteria</taxon>
        <taxon>Bacillati</taxon>
        <taxon>Mycoplasmatota</taxon>
        <taxon>Mycoplasmoidales</taxon>
        <taxon>Metamycoplasmataceae</taxon>
        <taxon>Mycoplasmopsis</taxon>
    </lineage>
</organism>
<dbReference type="InterPro" id="IPR001977">
    <property type="entry name" value="Depp_CoAkinase"/>
</dbReference>
<dbReference type="CDD" id="cd02022">
    <property type="entry name" value="DPCK"/>
    <property type="match status" value="1"/>
</dbReference>
<accession>A0AB32XAI7</accession>
<dbReference type="Proteomes" id="UP000007473">
    <property type="component" value="Chromosome"/>
</dbReference>
<reference evidence="4 5" key="1">
    <citation type="journal article" date="2011" name="J. Bacteriol.">
        <title>Genome sequence of the repetitive-sequence-rich Mycoplasma fermentans strain M64.</title>
        <authorList>
            <person name="Shu H.W."/>
            <person name="Liu T.T."/>
            <person name="Chang H.Y."/>
            <person name="Liu Y.M."/>
            <person name="Wu K.M."/>
            <person name="Shu H.Y."/>
            <person name="Tsai S.F."/>
            <person name="Hsiao K.J."/>
            <person name="Hu W.S."/>
            <person name="Ng W.V."/>
        </authorList>
    </citation>
    <scope>NUCLEOTIDE SEQUENCE [LARGE SCALE GENOMIC DNA]</scope>
    <source>
        <strain evidence="4 5">M64</strain>
    </source>
</reference>